<feature type="transmembrane region" description="Helical" evidence="9">
    <location>
        <begin position="160"/>
        <end position="176"/>
    </location>
</feature>
<evidence type="ECO:0000256" key="9">
    <source>
        <dbReference type="SAM" id="Phobius"/>
    </source>
</evidence>
<dbReference type="GO" id="GO:0005886">
    <property type="term" value="C:plasma membrane"/>
    <property type="evidence" value="ECO:0007669"/>
    <property type="project" value="UniProtKB-SubCell"/>
</dbReference>
<keyword evidence="3" id="KW-0328">Glycosyltransferase</keyword>
<feature type="transmembrane region" description="Helical" evidence="9">
    <location>
        <begin position="188"/>
        <end position="216"/>
    </location>
</feature>
<dbReference type="AlphaFoldDB" id="A0A832MM14"/>
<keyword evidence="4" id="KW-0808">Transferase</keyword>
<sequence>MTSLPPRDGRGAAAPETAVPAARGPAGRAPRRGGAAPRAALLGVLAVAALLRLREAAATPLWFDEIFSLRAARLPFTDMLALLAGDVHPPLPTVLLWLWRRAVGDSAALLKLLPVAIGAATVAVTYAMAADLFGRRAGLLAAALLAVHRTHVYFSQELRSYALLALAVTLAAWGAWRWTRRMRGGGALWVAGAALALHTHYLGGLVAAFAAAWAAWAVRGEPRRWRAWALLQLATAALFAPQLPVFAEHLARLAEHWMRAPGVEHLWSLARQASFGAAYAVPPLAALAALPLARRATRPAAAHLAWMMLAPVLLAWGLSTLGARLFIERTMYFVLPWWCALLGAGLAGLRPPALAAIAAAATLAFGARALALKPPHPEAVALRRAAEAIAARGAPGDLVVCADTHSLFTVEEHLGARVRAVLLMQWERLPYYEGAAFVRAEQRVTADSLAAWAAAGRRWWGLRTPHGGVPGDSAARLMDRLARGGRLPVAHVTLWAGRADMAVAPEEPSPHGARRPPRRP</sequence>
<proteinExistence type="predicted"/>
<name>A0A832MM14_UNCEI</name>
<dbReference type="InterPro" id="IPR050297">
    <property type="entry name" value="LipidA_mod_glycosyltrf_83"/>
</dbReference>
<keyword evidence="6 9" id="KW-1133">Transmembrane helix</keyword>
<dbReference type="PANTHER" id="PTHR33908">
    <property type="entry name" value="MANNOSYLTRANSFERASE YKCB-RELATED"/>
    <property type="match status" value="1"/>
</dbReference>
<dbReference type="InterPro" id="IPR038731">
    <property type="entry name" value="RgtA/B/C-like"/>
</dbReference>
<feature type="compositionally biased region" description="Low complexity" evidence="8">
    <location>
        <begin position="12"/>
        <end position="34"/>
    </location>
</feature>
<dbReference type="Pfam" id="PF13231">
    <property type="entry name" value="PMT_2"/>
    <property type="match status" value="1"/>
</dbReference>
<evidence type="ECO:0000256" key="4">
    <source>
        <dbReference type="ARBA" id="ARBA00022679"/>
    </source>
</evidence>
<organism evidence="11">
    <name type="scientific">Eiseniibacteriota bacterium</name>
    <dbReference type="NCBI Taxonomy" id="2212470"/>
    <lineage>
        <taxon>Bacteria</taxon>
        <taxon>Candidatus Eiseniibacteriota</taxon>
    </lineage>
</organism>
<dbReference type="EMBL" id="DSQF01000004">
    <property type="protein sequence ID" value="HGZ42413.1"/>
    <property type="molecule type" value="Genomic_DNA"/>
</dbReference>
<evidence type="ECO:0000256" key="7">
    <source>
        <dbReference type="ARBA" id="ARBA00023136"/>
    </source>
</evidence>
<feature type="transmembrane region" description="Helical" evidence="9">
    <location>
        <begin position="330"/>
        <end position="347"/>
    </location>
</feature>
<protein>
    <recommendedName>
        <fullName evidence="10">Glycosyltransferase RgtA/B/C/D-like domain-containing protein</fullName>
    </recommendedName>
</protein>
<keyword evidence="5 9" id="KW-0812">Transmembrane</keyword>
<evidence type="ECO:0000256" key="6">
    <source>
        <dbReference type="ARBA" id="ARBA00022989"/>
    </source>
</evidence>
<evidence type="ECO:0000259" key="10">
    <source>
        <dbReference type="Pfam" id="PF13231"/>
    </source>
</evidence>
<feature type="transmembrane region" description="Helical" evidence="9">
    <location>
        <begin position="272"/>
        <end position="294"/>
    </location>
</feature>
<keyword evidence="7 9" id="KW-0472">Membrane</keyword>
<gene>
    <name evidence="11" type="ORF">ENR23_03120</name>
</gene>
<accession>A0A832MM14</accession>
<reference evidence="11" key="1">
    <citation type="journal article" date="2020" name="mSystems">
        <title>Genome- and Community-Level Interaction Insights into Carbon Utilization and Element Cycling Functions of Hydrothermarchaeota in Hydrothermal Sediment.</title>
        <authorList>
            <person name="Zhou Z."/>
            <person name="Liu Y."/>
            <person name="Xu W."/>
            <person name="Pan J."/>
            <person name="Luo Z.H."/>
            <person name="Li M."/>
        </authorList>
    </citation>
    <scope>NUCLEOTIDE SEQUENCE [LARGE SCALE GENOMIC DNA]</scope>
    <source>
        <strain evidence="11">SpSt-381</strain>
    </source>
</reference>
<dbReference type="GO" id="GO:0009103">
    <property type="term" value="P:lipopolysaccharide biosynthetic process"/>
    <property type="evidence" value="ECO:0007669"/>
    <property type="project" value="UniProtKB-ARBA"/>
</dbReference>
<evidence type="ECO:0000256" key="3">
    <source>
        <dbReference type="ARBA" id="ARBA00022676"/>
    </source>
</evidence>
<evidence type="ECO:0000256" key="1">
    <source>
        <dbReference type="ARBA" id="ARBA00004651"/>
    </source>
</evidence>
<dbReference type="GO" id="GO:0010041">
    <property type="term" value="P:response to iron(III) ion"/>
    <property type="evidence" value="ECO:0007669"/>
    <property type="project" value="TreeGrafter"/>
</dbReference>
<keyword evidence="2" id="KW-1003">Cell membrane</keyword>
<evidence type="ECO:0000256" key="8">
    <source>
        <dbReference type="SAM" id="MobiDB-lite"/>
    </source>
</evidence>
<dbReference type="GO" id="GO:0016763">
    <property type="term" value="F:pentosyltransferase activity"/>
    <property type="evidence" value="ECO:0007669"/>
    <property type="project" value="TreeGrafter"/>
</dbReference>
<feature type="transmembrane region" description="Helical" evidence="9">
    <location>
        <begin position="300"/>
        <end position="318"/>
    </location>
</feature>
<comment type="caution">
    <text evidence="11">The sequence shown here is derived from an EMBL/GenBank/DDBJ whole genome shotgun (WGS) entry which is preliminary data.</text>
</comment>
<feature type="transmembrane region" description="Helical" evidence="9">
    <location>
        <begin position="228"/>
        <end position="251"/>
    </location>
</feature>
<dbReference type="PANTHER" id="PTHR33908:SF3">
    <property type="entry name" value="UNDECAPRENYL PHOSPHATE-ALPHA-4-AMINO-4-DEOXY-L-ARABINOSE ARABINOSYL TRANSFERASE"/>
    <property type="match status" value="1"/>
</dbReference>
<feature type="region of interest" description="Disordered" evidence="8">
    <location>
        <begin position="1"/>
        <end position="34"/>
    </location>
</feature>
<evidence type="ECO:0000313" key="11">
    <source>
        <dbReference type="EMBL" id="HGZ42413.1"/>
    </source>
</evidence>
<evidence type="ECO:0000256" key="5">
    <source>
        <dbReference type="ARBA" id="ARBA00022692"/>
    </source>
</evidence>
<evidence type="ECO:0000256" key="2">
    <source>
        <dbReference type="ARBA" id="ARBA00022475"/>
    </source>
</evidence>
<comment type="subcellular location">
    <subcellularLocation>
        <location evidence="1">Cell membrane</location>
        <topology evidence="1">Multi-pass membrane protein</topology>
    </subcellularLocation>
</comment>
<feature type="domain" description="Glycosyltransferase RgtA/B/C/D-like" evidence="10">
    <location>
        <begin position="88"/>
        <end position="240"/>
    </location>
</feature>
<feature type="transmembrane region" description="Helical" evidence="9">
    <location>
        <begin position="111"/>
        <end position="130"/>
    </location>
</feature>